<proteinExistence type="predicted"/>
<accession>A0A0J6FVH7</accession>
<dbReference type="VEuPathDB" id="FungiDB:CPAG_09433"/>
<reference evidence="3" key="2">
    <citation type="journal article" date="2009" name="Genome Res.">
        <title>Comparative genomic analyses of the human fungal pathogens Coccidioides and their relatives.</title>
        <authorList>
            <person name="Sharpton T.J."/>
            <person name="Stajich J.E."/>
            <person name="Rounsley S.D."/>
            <person name="Gardner M.J."/>
            <person name="Wortman J.R."/>
            <person name="Jordar V.S."/>
            <person name="Maiti R."/>
            <person name="Kodira C.D."/>
            <person name="Neafsey D.E."/>
            <person name="Zeng Q."/>
            <person name="Hung C.-Y."/>
            <person name="McMahan C."/>
            <person name="Muszewska A."/>
            <person name="Grynberg M."/>
            <person name="Mandel M.A."/>
            <person name="Kellner E.M."/>
            <person name="Barker B.M."/>
            <person name="Galgiani J.N."/>
            <person name="Orbach M.J."/>
            <person name="Kirkland T.N."/>
            <person name="Cole G.T."/>
            <person name="Henn M.R."/>
            <person name="Birren B.W."/>
            <person name="Taylor J.W."/>
        </authorList>
    </citation>
    <scope>NUCLEOTIDE SEQUENCE [LARGE SCALE GENOMIC DNA]</scope>
    <source>
        <strain evidence="3">RMSCC 3488</strain>
    </source>
</reference>
<protein>
    <submittedName>
        <fullName evidence="2">Uncharacterized protein</fullName>
    </submittedName>
</protein>
<evidence type="ECO:0000313" key="3">
    <source>
        <dbReference type="Proteomes" id="UP000054567"/>
    </source>
</evidence>
<feature type="region of interest" description="Disordered" evidence="1">
    <location>
        <begin position="80"/>
        <end position="107"/>
    </location>
</feature>
<name>A0A0J6FVH7_COCPO</name>
<sequence length="230" mass="25194">MIESHSDLLFNPAFQLSPPELWRESQIMRTERGYTELAKVARGKEGPIFQPDAATRRSPNPDGHPPIYRKAKSTEALLRGVGQPGGLRKNSTPAPAVGSREISPPTNGAVIDMSIQKAGETTAETTAVGSSADHESSSSSSSAGSRHPAQVIPPYFMAVGVGWSCRRTKARELQQRLVRDENHPGIIRCGSGVCQRNYYSRSMLSGEYDTTSSLHIETWSTQEGKKWRQD</sequence>
<dbReference type="EMBL" id="DS268114">
    <property type="protein sequence ID" value="KMM73144.1"/>
    <property type="molecule type" value="Genomic_DNA"/>
</dbReference>
<evidence type="ECO:0000313" key="2">
    <source>
        <dbReference type="EMBL" id="KMM73144.1"/>
    </source>
</evidence>
<feature type="region of interest" description="Disordered" evidence="1">
    <location>
        <begin position="120"/>
        <end position="148"/>
    </location>
</feature>
<dbReference type="AlphaFoldDB" id="A0A0J6FVH7"/>
<gene>
    <name evidence="2" type="ORF">CPAG_09433</name>
</gene>
<feature type="compositionally biased region" description="Low complexity" evidence="1">
    <location>
        <begin position="120"/>
        <end position="145"/>
    </location>
</feature>
<dbReference type="Proteomes" id="UP000054567">
    <property type="component" value="Unassembled WGS sequence"/>
</dbReference>
<reference evidence="2 3" key="1">
    <citation type="submission" date="2007-06" db="EMBL/GenBank/DDBJ databases">
        <title>The Genome Sequence of Coccidioides posadasii RMSCC_3488.</title>
        <authorList>
            <consortium name="Coccidioides Genome Resources Consortium"/>
            <consortium name="The Broad Institute Genome Sequencing Platform"/>
            <person name="Henn M.R."/>
            <person name="Sykes S."/>
            <person name="Young S."/>
            <person name="Jaffe D."/>
            <person name="Berlin A."/>
            <person name="Alvarez P."/>
            <person name="Butler J."/>
            <person name="Gnerre S."/>
            <person name="Grabherr M."/>
            <person name="Mauceli E."/>
            <person name="Brockman W."/>
            <person name="Kodira C."/>
            <person name="Alvarado L."/>
            <person name="Zeng Q."/>
            <person name="Crawford M."/>
            <person name="Antoine C."/>
            <person name="Devon K."/>
            <person name="Galgiani J."/>
            <person name="Orsborn K."/>
            <person name="Lewis M.L."/>
            <person name="Nusbaum C."/>
            <person name="Galagan J."/>
            <person name="Birren B."/>
        </authorList>
    </citation>
    <scope>NUCLEOTIDE SEQUENCE [LARGE SCALE GENOMIC DNA]</scope>
    <source>
        <strain evidence="2 3">RMSCC 3488</strain>
    </source>
</reference>
<evidence type="ECO:0000256" key="1">
    <source>
        <dbReference type="SAM" id="MobiDB-lite"/>
    </source>
</evidence>
<reference evidence="3" key="3">
    <citation type="journal article" date="2010" name="Genome Res.">
        <title>Population genomic sequencing of Coccidioides fungi reveals recent hybridization and transposon control.</title>
        <authorList>
            <person name="Neafsey D.E."/>
            <person name="Barker B.M."/>
            <person name="Sharpton T.J."/>
            <person name="Stajich J.E."/>
            <person name="Park D.J."/>
            <person name="Whiston E."/>
            <person name="Hung C.-Y."/>
            <person name="McMahan C."/>
            <person name="White J."/>
            <person name="Sykes S."/>
            <person name="Heiman D."/>
            <person name="Young S."/>
            <person name="Zeng Q."/>
            <person name="Abouelleil A."/>
            <person name="Aftuck L."/>
            <person name="Bessette D."/>
            <person name="Brown A."/>
            <person name="FitzGerald M."/>
            <person name="Lui A."/>
            <person name="Macdonald J.P."/>
            <person name="Priest M."/>
            <person name="Orbach M.J."/>
            <person name="Galgiani J.N."/>
            <person name="Kirkland T.N."/>
            <person name="Cole G.T."/>
            <person name="Birren B.W."/>
            <person name="Henn M.R."/>
            <person name="Taylor J.W."/>
            <person name="Rounsley S.D."/>
        </authorList>
    </citation>
    <scope>NUCLEOTIDE SEQUENCE [LARGE SCALE GENOMIC DNA]</scope>
    <source>
        <strain evidence="3">RMSCC 3488</strain>
    </source>
</reference>
<organism evidence="2 3">
    <name type="scientific">Coccidioides posadasii RMSCC 3488</name>
    <dbReference type="NCBI Taxonomy" id="454284"/>
    <lineage>
        <taxon>Eukaryota</taxon>
        <taxon>Fungi</taxon>
        <taxon>Dikarya</taxon>
        <taxon>Ascomycota</taxon>
        <taxon>Pezizomycotina</taxon>
        <taxon>Eurotiomycetes</taxon>
        <taxon>Eurotiomycetidae</taxon>
        <taxon>Onygenales</taxon>
        <taxon>Onygenaceae</taxon>
        <taxon>Coccidioides</taxon>
    </lineage>
</organism>